<comment type="subcellular location">
    <subcellularLocation>
        <location evidence="3">Endoplasmic reticulum membrane</location>
    </subcellularLocation>
    <subcellularLocation>
        <location evidence="2">Microsome membrane</location>
    </subcellularLocation>
</comment>
<keyword evidence="13 16" id="KW-0472">Membrane</keyword>
<evidence type="ECO:0000256" key="14">
    <source>
        <dbReference type="PIRSR" id="PIRSR602401-1"/>
    </source>
</evidence>
<evidence type="ECO:0000256" key="3">
    <source>
        <dbReference type="ARBA" id="ARBA00004586"/>
    </source>
</evidence>
<dbReference type="PRINTS" id="PR00463">
    <property type="entry name" value="EP450I"/>
</dbReference>
<keyword evidence="18" id="KW-1185">Reference proteome</keyword>
<dbReference type="PRINTS" id="PR00385">
    <property type="entry name" value="P450"/>
</dbReference>
<evidence type="ECO:0000256" key="9">
    <source>
        <dbReference type="ARBA" id="ARBA00022848"/>
    </source>
</evidence>
<dbReference type="eggNOG" id="KOG0156">
    <property type="taxonomic scope" value="Eukaryota"/>
</dbReference>
<dbReference type="EC" id="1.14.14.1" evidence="5"/>
<evidence type="ECO:0000256" key="7">
    <source>
        <dbReference type="ARBA" id="ARBA00022723"/>
    </source>
</evidence>
<gene>
    <name evidence="17" type="primary">LOC100920607</name>
</gene>
<reference evidence="17 18" key="1">
    <citation type="journal article" date="2011" name="Proc. Natl. Acad. Sci. U.S.A.">
        <title>Genetic diversity and population structure of the endangered marsupial Sarcophilus harrisii (Tasmanian devil).</title>
        <authorList>
            <person name="Miller W."/>
            <person name="Hayes V.M."/>
            <person name="Ratan A."/>
            <person name="Petersen D.C."/>
            <person name="Wittekindt N.E."/>
            <person name="Miller J."/>
            <person name="Walenz B."/>
            <person name="Knight J."/>
            <person name="Qi J."/>
            <person name="Zhao F."/>
            <person name="Wang Q."/>
            <person name="Bedoya-Reina O.C."/>
            <person name="Katiyar N."/>
            <person name="Tomsho L.P."/>
            <person name="Kasson L.M."/>
            <person name="Hardie R.A."/>
            <person name="Woodbridge P."/>
            <person name="Tindall E.A."/>
            <person name="Bertelsen M.F."/>
            <person name="Dixon D."/>
            <person name="Pyecroft S."/>
            <person name="Helgen K.M."/>
            <person name="Lesk A.M."/>
            <person name="Pringle T.H."/>
            <person name="Patterson N."/>
            <person name="Zhang Y."/>
            <person name="Kreiss A."/>
            <person name="Woods G.M."/>
            <person name="Jones M.E."/>
            <person name="Schuster S.C."/>
        </authorList>
    </citation>
    <scope>NUCLEOTIDE SEQUENCE [LARGE SCALE GENOMIC DNA]</scope>
</reference>
<keyword evidence="9" id="KW-0492">Microsome</keyword>
<name>G3VF98_SARHA</name>
<evidence type="ECO:0000256" key="12">
    <source>
        <dbReference type="ARBA" id="ARBA00023033"/>
    </source>
</evidence>
<feature type="transmembrane region" description="Helical" evidence="16">
    <location>
        <begin position="6"/>
        <end position="24"/>
    </location>
</feature>
<comment type="similarity">
    <text evidence="4 15">Belongs to the cytochrome P450 family.</text>
</comment>
<proteinExistence type="inferred from homology"/>
<evidence type="ECO:0000256" key="10">
    <source>
        <dbReference type="ARBA" id="ARBA00023002"/>
    </source>
</evidence>
<dbReference type="PROSITE" id="PS00086">
    <property type="entry name" value="CYTOCHROME_P450"/>
    <property type="match status" value="1"/>
</dbReference>
<dbReference type="Gene3D" id="1.10.630.10">
    <property type="entry name" value="Cytochrome P450"/>
    <property type="match status" value="1"/>
</dbReference>
<dbReference type="InterPro" id="IPR002401">
    <property type="entry name" value="Cyt_P450_E_grp-I"/>
</dbReference>
<organism evidence="17 18">
    <name type="scientific">Sarcophilus harrisii</name>
    <name type="common">Tasmanian devil</name>
    <name type="synonym">Sarcophilus laniarius</name>
    <dbReference type="NCBI Taxonomy" id="9305"/>
    <lineage>
        <taxon>Eukaryota</taxon>
        <taxon>Metazoa</taxon>
        <taxon>Chordata</taxon>
        <taxon>Craniata</taxon>
        <taxon>Vertebrata</taxon>
        <taxon>Euteleostomi</taxon>
        <taxon>Mammalia</taxon>
        <taxon>Metatheria</taxon>
        <taxon>Dasyuromorphia</taxon>
        <taxon>Dasyuridae</taxon>
        <taxon>Sarcophilus</taxon>
    </lineage>
</organism>
<dbReference type="KEGG" id="shr:100920607"/>
<dbReference type="PANTHER" id="PTHR24300:SF400">
    <property type="entry name" value="CYTOCHROME P450 2C9"/>
    <property type="match status" value="1"/>
</dbReference>
<reference evidence="17" key="2">
    <citation type="submission" date="2025-08" db="UniProtKB">
        <authorList>
            <consortium name="Ensembl"/>
        </authorList>
    </citation>
    <scope>IDENTIFICATION</scope>
</reference>
<evidence type="ECO:0000256" key="8">
    <source>
        <dbReference type="ARBA" id="ARBA00022824"/>
    </source>
</evidence>
<dbReference type="GO" id="GO:0006805">
    <property type="term" value="P:xenobiotic metabolic process"/>
    <property type="evidence" value="ECO:0007669"/>
    <property type="project" value="TreeGrafter"/>
</dbReference>
<dbReference type="InterPro" id="IPR036396">
    <property type="entry name" value="Cyt_P450_sf"/>
</dbReference>
<keyword evidence="6 14" id="KW-0349">Heme</keyword>
<dbReference type="InterPro" id="IPR050182">
    <property type="entry name" value="Cytochrome_P450_fam2"/>
</dbReference>
<dbReference type="GeneTree" id="ENSGT00940000163402"/>
<dbReference type="InterPro" id="IPR017972">
    <property type="entry name" value="Cyt_P450_CS"/>
</dbReference>
<evidence type="ECO:0000256" key="15">
    <source>
        <dbReference type="RuleBase" id="RU000461"/>
    </source>
</evidence>
<evidence type="ECO:0000256" key="6">
    <source>
        <dbReference type="ARBA" id="ARBA00022617"/>
    </source>
</evidence>
<evidence type="ECO:0000313" key="17">
    <source>
        <dbReference type="Ensembl" id="ENSSHAP00000001852.2"/>
    </source>
</evidence>
<dbReference type="OrthoDB" id="1055148at2759"/>
<dbReference type="GO" id="GO:0020037">
    <property type="term" value="F:heme binding"/>
    <property type="evidence" value="ECO:0007669"/>
    <property type="project" value="InterPro"/>
</dbReference>
<dbReference type="SUPFAM" id="SSF48264">
    <property type="entry name" value="Cytochrome P450"/>
    <property type="match status" value="1"/>
</dbReference>
<feature type="binding site" description="axial binding residue" evidence="14">
    <location>
        <position position="439"/>
    </location>
    <ligand>
        <name>heme</name>
        <dbReference type="ChEBI" id="CHEBI:30413"/>
    </ligand>
    <ligandPart>
        <name>Fe</name>
        <dbReference type="ChEBI" id="CHEBI:18248"/>
    </ligandPart>
</feature>
<dbReference type="GO" id="GO:0016712">
    <property type="term" value="F:oxidoreductase activity, acting on paired donors, with incorporation or reduction of molecular oxygen, reduced flavin or flavoprotein as one donor, and incorporation of one atom of oxygen"/>
    <property type="evidence" value="ECO:0007669"/>
    <property type="project" value="UniProtKB-EC"/>
</dbReference>
<dbReference type="Ensembl" id="ENSSHAT00000001873.2">
    <property type="protein sequence ID" value="ENSSHAP00000001852.2"/>
    <property type="gene ID" value="ENSSHAG00000001650.2"/>
</dbReference>
<keyword evidence="7 14" id="KW-0479">Metal-binding</keyword>
<evidence type="ECO:0000256" key="1">
    <source>
        <dbReference type="ARBA" id="ARBA00001971"/>
    </source>
</evidence>
<dbReference type="InterPro" id="IPR001128">
    <property type="entry name" value="Cyt_P450"/>
</dbReference>
<keyword evidence="11 14" id="KW-0408">Iron</keyword>
<evidence type="ECO:0000256" key="5">
    <source>
        <dbReference type="ARBA" id="ARBA00012109"/>
    </source>
</evidence>
<keyword evidence="16" id="KW-1133">Transmembrane helix</keyword>
<evidence type="ECO:0000256" key="4">
    <source>
        <dbReference type="ARBA" id="ARBA00010617"/>
    </source>
</evidence>
<evidence type="ECO:0000256" key="16">
    <source>
        <dbReference type="SAM" id="Phobius"/>
    </source>
</evidence>
<evidence type="ECO:0000256" key="13">
    <source>
        <dbReference type="ARBA" id="ARBA00023136"/>
    </source>
</evidence>
<dbReference type="HOGENOM" id="CLU_001570_22_3_1"/>
<dbReference type="Proteomes" id="UP000007648">
    <property type="component" value="Unassembled WGS sequence"/>
</dbReference>
<keyword evidence="16" id="KW-0812">Transmembrane</keyword>
<dbReference type="GO" id="GO:0005789">
    <property type="term" value="C:endoplasmic reticulum membrane"/>
    <property type="evidence" value="ECO:0007669"/>
    <property type="project" value="UniProtKB-SubCell"/>
</dbReference>
<dbReference type="GeneID" id="100920607"/>
<dbReference type="RefSeq" id="XP_031812533.1">
    <property type="nucleotide sequence ID" value="XM_031956673.1"/>
</dbReference>
<sequence>MESWGFTSLTLIVCISFLVFFSLWRKDPKGRKLPPGPPPLPFIGNMLQLDQKDLSTSLCKLSEKYGSVYTVYFGSQPVVILHGYKALKEALIDQGDIFGGRGKLPIFDDIYKGHGIIFSHGEKWKQIRRFSLTTLRNFGMGKRSIEERVQEEAQFLLKELRKTNGHPFDPTYILGCAPCNVICSILFHQRFSYDNENFLSMMRILSENLILLNSPLAQLYNNVPWLLRYVPGPHKKFFSNIKTLKKFILDSTKKHEEILDPNNLKNYIDCFLYKMQQDQINPDSVFDLENLATSGMDLFDAGTETTSTTLRYGLLLMVKYPEVQDKVQEEIDRVIGQHRIPSIKDKLEMPYTEAVLHEIQRYSDLVPLSLAHEVTHDTQLQQYFIPKGTTVFPILSSALFDPKEFPNPHQFDPKHFLNEDGSFKKSDYFVAFSIGKRACLGEGLAKMELFLFLVTILQHFTLKSTIDPKEINIKPCSTGIITVPPKYELYLLPRYE</sequence>
<keyword evidence="8" id="KW-0256">Endoplasmic reticulum</keyword>
<protein>
    <recommendedName>
        <fullName evidence="5">unspecific monooxygenase</fullName>
        <ecNumber evidence="5">1.14.14.1</ecNumber>
    </recommendedName>
</protein>
<keyword evidence="12 15" id="KW-0503">Monooxygenase</keyword>
<reference evidence="17" key="3">
    <citation type="submission" date="2025-09" db="UniProtKB">
        <authorList>
            <consortium name="Ensembl"/>
        </authorList>
    </citation>
    <scope>IDENTIFICATION</scope>
</reference>
<dbReference type="InParanoid" id="G3VF98"/>
<accession>G3VF98</accession>
<dbReference type="PANTHER" id="PTHR24300">
    <property type="entry name" value="CYTOCHROME P450 508A4-RELATED"/>
    <property type="match status" value="1"/>
</dbReference>
<comment type="cofactor">
    <cofactor evidence="1 14">
        <name>heme</name>
        <dbReference type="ChEBI" id="CHEBI:30413"/>
    </cofactor>
</comment>
<dbReference type="Pfam" id="PF00067">
    <property type="entry name" value="p450"/>
    <property type="match status" value="1"/>
</dbReference>
<dbReference type="GO" id="GO:0006082">
    <property type="term" value="P:organic acid metabolic process"/>
    <property type="evidence" value="ECO:0007669"/>
    <property type="project" value="TreeGrafter"/>
</dbReference>
<dbReference type="AlphaFoldDB" id="G3VF98"/>
<evidence type="ECO:0000256" key="11">
    <source>
        <dbReference type="ARBA" id="ARBA00023004"/>
    </source>
</evidence>
<dbReference type="FunFam" id="1.10.630.10:FF:000001">
    <property type="entry name" value="Cytochrome P450, family 2"/>
    <property type="match status" value="1"/>
</dbReference>
<dbReference type="GO" id="GO:0005506">
    <property type="term" value="F:iron ion binding"/>
    <property type="evidence" value="ECO:0007669"/>
    <property type="project" value="InterPro"/>
</dbReference>
<evidence type="ECO:0000313" key="18">
    <source>
        <dbReference type="Proteomes" id="UP000007648"/>
    </source>
</evidence>
<dbReference type="STRING" id="9305.ENSSHAP00000001852"/>
<keyword evidence="10 15" id="KW-0560">Oxidoreductase</keyword>
<evidence type="ECO:0000256" key="2">
    <source>
        <dbReference type="ARBA" id="ARBA00004524"/>
    </source>
</evidence>